<name>A0ABN7APE6_9HEMI</name>
<comment type="function">
    <text evidence="9">Cell surface proteoglycan.</text>
</comment>
<dbReference type="InterPro" id="IPR027789">
    <property type="entry name" value="Syndecan/Neurexin_dom"/>
</dbReference>
<dbReference type="Proteomes" id="UP001307889">
    <property type="component" value="Chromosome 3"/>
</dbReference>
<dbReference type="PANTHER" id="PTHR10915:SF1">
    <property type="entry name" value="SYNDECAN"/>
    <property type="match status" value="1"/>
</dbReference>
<dbReference type="SMART" id="SM00294">
    <property type="entry name" value="4.1m"/>
    <property type="match status" value="1"/>
</dbReference>
<organism evidence="14 15">
    <name type="scientific">Nesidiocoris tenuis</name>
    <dbReference type="NCBI Taxonomy" id="355587"/>
    <lineage>
        <taxon>Eukaryota</taxon>
        <taxon>Metazoa</taxon>
        <taxon>Ecdysozoa</taxon>
        <taxon>Arthropoda</taxon>
        <taxon>Hexapoda</taxon>
        <taxon>Insecta</taxon>
        <taxon>Pterygota</taxon>
        <taxon>Neoptera</taxon>
        <taxon>Paraneoptera</taxon>
        <taxon>Hemiptera</taxon>
        <taxon>Heteroptera</taxon>
        <taxon>Panheteroptera</taxon>
        <taxon>Cimicomorpha</taxon>
        <taxon>Miridae</taxon>
        <taxon>Dicyphina</taxon>
        <taxon>Nesidiocoris</taxon>
    </lineage>
</organism>
<evidence type="ECO:0000313" key="15">
    <source>
        <dbReference type="Proteomes" id="UP001307889"/>
    </source>
</evidence>
<keyword evidence="4 9" id="KW-0654">Proteoglycan</keyword>
<comment type="subcellular location">
    <subcellularLocation>
        <location evidence="1 9">Membrane</location>
        <topology evidence="1 9">Single-pass type I membrane protein</topology>
    </subcellularLocation>
</comment>
<dbReference type="InterPro" id="IPR030479">
    <property type="entry name" value="Syndecan_CS"/>
</dbReference>
<dbReference type="Pfam" id="PF01034">
    <property type="entry name" value="Syndecan"/>
    <property type="match status" value="1"/>
</dbReference>
<evidence type="ECO:0000256" key="11">
    <source>
        <dbReference type="SAM" id="Phobius"/>
    </source>
</evidence>
<evidence type="ECO:0000256" key="9">
    <source>
        <dbReference type="RuleBase" id="RU000649"/>
    </source>
</evidence>
<keyword evidence="6 11" id="KW-0472">Membrane</keyword>
<evidence type="ECO:0000256" key="10">
    <source>
        <dbReference type="SAM" id="MobiDB-lite"/>
    </source>
</evidence>
<evidence type="ECO:0000256" key="6">
    <source>
        <dbReference type="ARBA" id="ARBA00023136"/>
    </source>
</evidence>
<evidence type="ECO:0000256" key="8">
    <source>
        <dbReference type="ARBA" id="ARBA00023207"/>
    </source>
</evidence>
<keyword evidence="8 9" id="KW-0357">Heparan sulfate</keyword>
<keyword evidence="12" id="KW-0732">Signal</keyword>
<feature type="region of interest" description="Disordered" evidence="10">
    <location>
        <begin position="190"/>
        <end position="215"/>
    </location>
</feature>
<feature type="compositionally biased region" description="Polar residues" evidence="10">
    <location>
        <begin position="199"/>
        <end position="208"/>
    </location>
</feature>
<dbReference type="InterPro" id="IPR003585">
    <property type="entry name" value="Neurexin-like"/>
</dbReference>
<evidence type="ECO:0000256" key="3">
    <source>
        <dbReference type="ARBA" id="ARBA00022692"/>
    </source>
</evidence>
<evidence type="ECO:0000256" key="2">
    <source>
        <dbReference type="ARBA" id="ARBA00005343"/>
    </source>
</evidence>
<keyword evidence="3 9" id="KW-0812">Transmembrane</keyword>
<keyword evidence="7 9" id="KW-0325">Glycoprotein</keyword>
<keyword evidence="15" id="KW-1185">Reference proteome</keyword>
<evidence type="ECO:0000256" key="7">
    <source>
        <dbReference type="ARBA" id="ARBA00023180"/>
    </source>
</evidence>
<feature type="compositionally biased region" description="Basic and acidic residues" evidence="10">
    <location>
        <begin position="82"/>
        <end position="99"/>
    </location>
</feature>
<dbReference type="PROSITE" id="PS00964">
    <property type="entry name" value="SYNDECAN"/>
    <property type="match status" value="1"/>
</dbReference>
<sequence length="215" mass="23558">MYLRLYILISGALFSVGIRESYAEVSPTSTTKANWSLGNEIYIDEEALEGSGNTEVKYDLESSGSGFGPDDEDGDGGVDFSNNKKEPTSKAPPKQDENTRILVPDTGKEHISEIDTNRVDEPSQPEHTSEDHHGNGVVVMNTKHEERTASFFAQPGILAAVIGGAVVGLLCAILVVMFIVYRMRKKDEGSYALDEPKRSPTSNSYSKNSNREFYA</sequence>
<feature type="transmembrane region" description="Helical" evidence="11">
    <location>
        <begin position="157"/>
        <end position="181"/>
    </location>
</feature>
<dbReference type="PANTHER" id="PTHR10915">
    <property type="entry name" value="SYNDECAN"/>
    <property type="match status" value="1"/>
</dbReference>
<evidence type="ECO:0000259" key="13">
    <source>
        <dbReference type="SMART" id="SM00294"/>
    </source>
</evidence>
<gene>
    <name evidence="14" type="ORF">NTJ_05571</name>
</gene>
<evidence type="ECO:0000313" key="14">
    <source>
        <dbReference type="EMBL" id="BES92761.1"/>
    </source>
</evidence>
<feature type="compositionally biased region" description="Basic and acidic residues" evidence="10">
    <location>
        <begin position="106"/>
        <end position="121"/>
    </location>
</feature>
<keyword evidence="5 11" id="KW-1133">Transmembrane helix</keyword>
<evidence type="ECO:0000256" key="12">
    <source>
        <dbReference type="SAM" id="SignalP"/>
    </source>
</evidence>
<feature type="chain" id="PRO_5045476601" description="Syndecan" evidence="12">
    <location>
        <begin position="24"/>
        <end position="215"/>
    </location>
</feature>
<dbReference type="EMBL" id="AP028911">
    <property type="protein sequence ID" value="BES92761.1"/>
    <property type="molecule type" value="Genomic_DNA"/>
</dbReference>
<feature type="domain" description="Neurexin/syndecan/glycophorin C" evidence="13">
    <location>
        <begin position="180"/>
        <end position="198"/>
    </location>
</feature>
<protein>
    <recommendedName>
        <fullName evidence="9">Syndecan</fullName>
    </recommendedName>
</protein>
<evidence type="ECO:0000256" key="4">
    <source>
        <dbReference type="ARBA" id="ARBA00022974"/>
    </source>
</evidence>
<dbReference type="InterPro" id="IPR001050">
    <property type="entry name" value="Syndecan"/>
</dbReference>
<accession>A0ABN7APE6</accession>
<reference evidence="14 15" key="1">
    <citation type="submission" date="2023-09" db="EMBL/GenBank/DDBJ databases">
        <title>Nesidiocoris tenuis whole genome shotgun sequence.</title>
        <authorList>
            <person name="Shibata T."/>
            <person name="Shimoda M."/>
            <person name="Kobayashi T."/>
            <person name="Uehara T."/>
        </authorList>
    </citation>
    <scope>NUCLEOTIDE SEQUENCE [LARGE SCALE GENOMIC DNA]</scope>
    <source>
        <strain evidence="14 15">Japan</strain>
    </source>
</reference>
<evidence type="ECO:0000256" key="5">
    <source>
        <dbReference type="ARBA" id="ARBA00022989"/>
    </source>
</evidence>
<feature type="signal peptide" evidence="12">
    <location>
        <begin position="1"/>
        <end position="23"/>
    </location>
</feature>
<proteinExistence type="inferred from homology"/>
<feature type="region of interest" description="Disordered" evidence="10">
    <location>
        <begin position="56"/>
        <end position="134"/>
    </location>
</feature>
<comment type="similarity">
    <text evidence="2 9">Belongs to the syndecan proteoglycan family.</text>
</comment>
<evidence type="ECO:0000256" key="1">
    <source>
        <dbReference type="ARBA" id="ARBA00004479"/>
    </source>
</evidence>